<evidence type="ECO:0000313" key="1">
    <source>
        <dbReference type="EMBL" id="PLL40890.1"/>
    </source>
</evidence>
<evidence type="ECO:0000313" key="2">
    <source>
        <dbReference type="Proteomes" id="UP000234505"/>
    </source>
</evidence>
<dbReference type="EMBL" id="PIDS01000315">
    <property type="protein sequence ID" value="PLL40890.1"/>
    <property type="molecule type" value="Genomic_DNA"/>
</dbReference>
<reference evidence="1 2" key="2">
    <citation type="submission" date="2018-01" db="EMBL/GenBank/DDBJ databases">
        <title>Genomic study of Klebsiella pneumoniae.</title>
        <authorList>
            <person name="Yang Y."/>
            <person name="Bicalho R."/>
        </authorList>
    </citation>
    <scope>NUCLEOTIDE SEQUENCE [LARGE SCALE GENOMIC DNA]</scope>
    <source>
        <strain evidence="1 2">A11</strain>
    </source>
</reference>
<organism evidence="1 2">
    <name type="scientific">Klebsiella michiganensis</name>
    <dbReference type="NCBI Taxonomy" id="1134687"/>
    <lineage>
        <taxon>Bacteria</taxon>
        <taxon>Pseudomonadati</taxon>
        <taxon>Pseudomonadota</taxon>
        <taxon>Gammaproteobacteria</taxon>
        <taxon>Enterobacterales</taxon>
        <taxon>Enterobacteriaceae</taxon>
        <taxon>Klebsiella/Raoultella group</taxon>
        <taxon>Klebsiella</taxon>
    </lineage>
</organism>
<dbReference type="AlphaFoldDB" id="A0A2J4RC44"/>
<gene>
    <name evidence="1" type="ORF">CWN50_11525</name>
</gene>
<name>A0A2J4RC44_9ENTR</name>
<sequence length="70" mass="8183">MKIIPLMKALRAPSGSVPMSELMAHLNISREHLMLDIKWAFINRLFDMYINNDDELVYTLLPEGEFFRNA</sequence>
<accession>A0A2J4RC44</accession>
<protein>
    <recommendedName>
        <fullName evidence="3">Transcriptional regulator</fullName>
    </recommendedName>
</protein>
<proteinExistence type="predicted"/>
<evidence type="ECO:0008006" key="3">
    <source>
        <dbReference type="Google" id="ProtNLM"/>
    </source>
</evidence>
<comment type="caution">
    <text evidence="1">The sequence shown here is derived from an EMBL/GenBank/DDBJ whole genome shotgun (WGS) entry which is preliminary data.</text>
</comment>
<dbReference type="Proteomes" id="UP000234505">
    <property type="component" value="Unassembled WGS sequence"/>
</dbReference>
<reference evidence="1 2" key="1">
    <citation type="submission" date="2017-11" db="EMBL/GenBank/DDBJ databases">
        <authorList>
            <person name="Han C.G."/>
        </authorList>
    </citation>
    <scope>NUCLEOTIDE SEQUENCE [LARGE SCALE GENOMIC DNA]</scope>
    <source>
        <strain evidence="1 2">A11</strain>
    </source>
</reference>